<dbReference type="CDD" id="cd06173">
    <property type="entry name" value="MFS_MefA_like"/>
    <property type="match status" value="1"/>
</dbReference>
<dbReference type="RefSeq" id="WP_153834556.1">
    <property type="nucleotide sequence ID" value="NZ_JBHUMW010000003.1"/>
</dbReference>
<evidence type="ECO:0000256" key="5">
    <source>
        <dbReference type="ARBA" id="ARBA00022989"/>
    </source>
</evidence>
<dbReference type="Pfam" id="PF07690">
    <property type="entry name" value="MFS_1"/>
    <property type="match status" value="1"/>
</dbReference>
<comment type="caution">
    <text evidence="9">The sequence shown here is derived from an EMBL/GenBank/DDBJ whole genome shotgun (WGS) entry which is preliminary data.</text>
</comment>
<dbReference type="EMBL" id="WJEE01000008">
    <property type="protein sequence ID" value="MRI65772.1"/>
    <property type="molecule type" value="Genomic_DNA"/>
</dbReference>
<dbReference type="PANTHER" id="PTHR43266">
    <property type="entry name" value="MACROLIDE-EFFLUX PROTEIN"/>
    <property type="match status" value="1"/>
</dbReference>
<evidence type="ECO:0000256" key="3">
    <source>
        <dbReference type="ARBA" id="ARBA00022475"/>
    </source>
</evidence>
<feature type="transmembrane region" description="Helical" evidence="7">
    <location>
        <begin position="103"/>
        <end position="122"/>
    </location>
</feature>
<dbReference type="SUPFAM" id="SSF103473">
    <property type="entry name" value="MFS general substrate transporter"/>
    <property type="match status" value="1"/>
</dbReference>
<evidence type="ECO:0000313" key="10">
    <source>
        <dbReference type="Proteomes" id="UP000435187"/>
    </source>
</evidence>
<name>A0A6N7QXA4_9BACI</name>
<evidence type="ECO:0000259" key="8">
    <source>
        <dbReference type="PROSITE" id="PS50850"/>
    </source>
</evidence>
<evidence type="ECO:0000256" key="1">
    <source>
        <dbReference type="ARBA" id="ARBA00004651"/>
    </source>
</evidence>
<feature type="transmembrane region" description="Helical" evidence="7">
    <location>
        <begin position="220"/>
        <end position="244"/>
    </location>
</feature>
<keyword evidence="3" id="KW-1003">Cell membrane</keyword>
<feature type="transmembrane region" description="Helical" evidence="7">
    <location>
        <begin position="311"/>
        <end position="333"/>
    </location>
</feature>
<feature type="transmembrane region" description="Helical" evidence="7">
    <location>
        <begin position="374"/>
        <end position="394"/>
    </location>
</feature>
<feature type="transmembrane region" description="Helical" evidence="7">
    <location>
        <begin position="12"/>
        <end position="39"/>
    </location>
</feature>
<comment type="subcellular location">
    <subcellularLocation>
        <location evidence="1">Cell membrane</location>
        <topology evidence="1">Multi-pass membrane protein</topology>
    </subcellularLocation>
</comment>
<organism evidence="9 10">
    <name type="scientific">Gracilibacillus thailandensis</name>
    <dbReference type="NCBI Taxonomy" id="563735"/>
    <lineage>
        <taxon>Bacteria</taxon>
        <taxon>Bacillati</taxon>
        <taxon>Bacillota</taxon>
        <taxon>Bacilli</taxon>
        <taxon>Bacillales</taxon>
        <taxon>Bacillaceae</taxon>
        <taxon>Gracilibacillus</taxon>
    </lineage>
</organism>
<proteinExistence type="predicted"/>
<dbReference type="GO" id="GO:0022857">
    <property type="term" value="F:transmembrane transporter activity"/>
    <property type="evidence" value="ECO:0007669"/>
    <property type="project" value="InterPro"/>
</dbReference>
<dbReference type="InterPro" id="IPR022324">
    <property type="entry name" value="Bacilysin_exporter_BacE_put"/>
</dbReference>
<gene>
    <name evidence="9" type="ORF">GH885_05355</name>
</gene>
<dbReference type="PRINTS" id="PR01988">
    <property type="entry name" value="EXPORTERBACE"/>
</dbReference>
<feature type="transmembrane region" description="Helical" evidence="7">
    <location>
        <begin position="143"/>
        <end position="164"/>
    </location>
</feature>
<evidence type="ECO:0000256" key="4">
    <source>
        <dbReference type="ARBA" id="ARBA00022692"/>
    </source>
</evidence>
<keyword evidence="10" id="KW-1185">Reference proteome</keyword>
<feature type="transmembrane region" description="Helical" evidence="7">
    <location>
        <begin position="77"/>
        <end position="97"/>
    </location>
</feature>
<evidence type="ECO:0000256" key="7">
    <source>
        <dbReference type="SAM" id="Phobius"/>
    </source>
</evidence>
<keyword evidence="4 7" id="KW-0812">Transmembrane</keyword>
<evidence type="ECO:0000256" key="6">
    <source>
        <dbReference type="ARBA" id="ARBA00023136"/>
    </source>
</evidence>
<evidence type="ECO:0000313" key="9">
    <source>
        <dbReference type="EMBL" id="MRI65772.1"/>
    </source>
</evidence>
<dbReference type="InterPro" id="IPR011701">
    <property type="entry name" value="MFS"/>
</dbReference>
<feature type="transmembrane region" description="Helical" evidence="7">
    <location>
        <begin position="256"/>
        <end position="279"/>
    </location>
</feature>
<dbReference type="AlphaFoldDB" id="A0A6N7QXA4"/>
<keyword evidence="5 7" id="KW-1133">Transmembrane helix</keyword>
<keyword evidence="6 7" id="KW-0472">Membrane</keyword>
<feature type="transmembrane region" description="Helical" evidence="7">
    <location>
        <begin position="45"/>
        <end position="70"/>
    </location>
</feature>
<dbReference type="GO" id="GO:0005886">
    <property type="term" value="C:plasma membrane"/>
    <property type="evidence" value="ECO:0007669"/>
    <property type="project" value="UniProtKB-SubCell"/>
</dbReference>
<dbReference type="PROSITE" id="PS50850">
    <property type="entry name" value="MFS"/>
    <property type="match status" value="1"/>
</dbReference>
<accession>A0A6N7QXA4</accession>
<feature type="transmembrane region" description="Helical" evidence="7">
    <location>
        <begin position="286"/>
        <end position="305"/>
    </location>
</feature>
<evidence type="ECO:0000256" key="2">
    <source>
        <dbReference type="ARBA" id="ARBA00022448"/>
    </source>
</evidence>
<keyword evidence="2" id="KW-0813">Transport</keyword>
<reference evidence="9 10" key="1">
    <citation type="submission" date="2019-10" db="EMBL/GenBank/DDBJ databases">
        <title>Gracilibacillus salitolerans sp. nov., a moderate halophile isolated from a saline soil in northwest China.</title>
        <authorList>
            <person name="Gan L."/>
        </authorList>
    </citation>
    <scope>NUCLEOTIDE SEQUENCE [LARGE SCALE GENOMIC DNA]</scope>
    <source>
        <strain evidence="9 10">TP2-8</strain>
    </source>
</reference>
<feature type="domain" description="Major facilitator superfamily (MFS) profile" evidence="8">
    <location>
        <begin position="12"/>
        <end position="397"/>
    </location>
</feature>
<dbReference type="Gene3D" id="1.20.1250.20">
    <property type="entry name" value="MFS general substrate transporter like domains"/>
    <property type="match status" value="1"/>
</dbReference>
<feature type="transmembrane region" description="Helical" evidence="7">
    <location>
        <begin position="170"/>
        <end position="192"/>
    </location>
</feature>
<dbReference type="InterPro" id="IPR036259">
    <property type="entry name" value="MFS_trans_sf"/>
</dbReference>
<feature type="transmembrane region" description="Helical" evidence="7">
    <location>
        <begin position="345"/>
        <end position="368"/>
    </location>
</feature>
<sequence>MTLKQSIFRNRTYMLLLVAGIFAIVGFSMFLTTTSWYIINVLSSPGILGIALITATVPRLLLITFGGVLADKYKKTTIMFGTNLLQALVLFCIYWLVASDSMTLALLFVTVGLFGMLDAFFGPASSSLIPKVVEKSQLQQANAYFQGIDQISFIIGPILAGVIMETSSIATSYFVATILVLLSAFVVFPPFIKEGPVEHKGDQSTLEDFREGIAYMKSSTFLLTGIIVLITLNFFVFGGLQIAMPLLVDLLGGTPINLSLMEVSLGVGMVIGTLIMSFVKVKRKGFTSLIGLMASLLFLIIFSIATNLMLLTTILFFIGFSIAFVFIPFFTAAQENTENRIMGRVMSIIFLAMNGFDPIAYGVVSALASAGIDIQLILLASGVIGMVIAVCVWWKGKTFVRAY</sequence>
<protein>
    <submittedName>
        <fullName evidence="9">MFS transporter</fullName>
    </submittedName>
</protein>
<dbReference type="Proteomes" id="UP000435187">
    <property type="component" value="Unassembled WGS sequence"/>
</dbReference>
<dbReference type="InterPro" id="IPR020846">
    <property type="entry name" value="MFS_dom"/>
</dbReference>
<dbReference type="PANTHER" id="PTHR43266:SF9">
    <property type="entry name" value="PERMEASE, MAJOR FACILITATOR SUPERFAMILY-RELATED"/>
    <property type="match status" value="1"/>
</dbReference>